<evidence type="ECO:0000256" key="6">
    <source>
        <dbReference type="ARBA" id="ARBA00023136"/>
    </source>
</evidence>
<dbReference type="RefSeq" id="WP_097060033.1">
    <property type="nucleotide sequence ID" value="NZ_BMLC01000001.1"/>
</dbReference>
<dbReference type="SUPFAM" id="SSF161098">
    <property type="entry name" value="MetI-like"/>
    <property type="match status" value="1"/>
</dbReference>
<comment type="similarity">
    <text evidence="7">Belongs to the binding-protein-dependent transport system permease family.</text>
</comment>
<dbReference type="Pfam" id="PF00528">
    <property type="entry name" value="BPD_transp_1"/>
    <property type="match status" value="1"/>
</dbReference>
<name>A0A2C8Z5L4_9MICO</name>
<evidence type="ECO:0000256" key="4">
    <source>
        <dbReference type="ARBA" id="ARBA00022692"/>
    </source>
</evidence>
<feature type="transmembrane region" description="Helical" evidence="7">
    <location>
        <begin position="142"/>
        <end position="165"/>
    </location>
</feature>
<dbReference type="PROSITE" id="PS50928">
    <property type="entry name" value="ABC_TM1"/>
    <property type="match status" value="1"/>
</dbReference>
<comment type="subcellular location">
    <subcellularLocation>
        <location evidence="1 7">Cell membrane</location>
        <topology evidence="1 7">Multi-pass membrane protein</topology>
    </subcellularLocation>
</comment>
<feature type="transmembrane region" description="Helical" evidence="7">
    <location>
        <begin position="79"/>
        <end position="100"/>
    </location>
</feature>
<dbReference type="GO" id="GO:0055085">
    <property type="term" value="P:transmembrane transport"/>
    <property type="evidence" value="ECO:0007669"/>
    <property type="project" value="InterPro"/>
</dbReference>
<dbReference type="InterPro" id="IPR035906">
    <property type="entry name" value="MetI-like_sf"/>
</dbReference>
<evidence type="ECO:0000256" key="3">
    <source>
        <dbReference type="ARBA" id="ARBA00022475"/>
    </source>
</evidence>
<keyword evidence="2 7" id="KW-0813">Transport</keyword>
<sequence length="280" mass="30109">MTHRYDPDHASPMRYIVAIAAIAAYALPLYLAIINTFKTNEQIIADPGGAPAPFTMGNVINVLTNPESDIPPTLLRTSLITLTVVTLVVLLGAMLGYYVARHDSAATRVLMLTLLLGLAVPAQVLLIPLTQTFRGLGIMGTYAALIISDVGFFVPFSVLIFSRFVRSIPKELDESASIDGAGPLRSFFLIIFPLTRPAAASVAIFVSVWVWNDFVNPLILLGPATGTTIMAGLYRTLGQYTSDFGTTFAYMFVASVPLLILFLALQRSFISGLTSGSTKG</sequence>
<evidence type="ECO:0000313" key="9">
    <source>
        <dbReference type="EMBL" id="SOE59080.1"/>
    </source>
</evidence>
<gene>
    <name evidence="9" type="ORF">SAMN06296378_0877</name>
</gene>
<feature type="transmembrane region" description="Helical" evidence="7">
    <location>
        <begin position="109"/>
        <end position="130"/>
    </location>
</feature>
<dbReference type="EMBL" id="OCST01000002">
    <property type="protein sequence ID" value="SOE59080.1"/>
    <property type="molecule type" value="Genomic_DNA"/>
</dbReference>
<keyword evidence="3" id="KW-1003">Cell membrane</keyword>
<proteinExistence type="inferred from homology"/>
<feature type="transmembrane region" description="Helical" evidence="7">
    <location>
        <begin position="217"/>
        <end position="237"/>
    </location>
</feature>
<dbReference type="OrthoDB" id="3521657at2"/>
<feature type="domain" description="ABC transmembrane type-1" evidence="8">
    <location>
        <begin position="74"/>
        <end position="265"/>
    </location>
</feature>
<dbReference type="Gene3D" id="1.10.3720.10">
    <property type="entry name" value="MetI-like"/>
    <property type="match status" value="1"/>
</dbReference>
<keyword evidence="6 7" id="KW-0472">Membrane</keyword>
<keyword evidence="4 7" id="KW-0812">Transmembrane</keyword>
<keyword evidence="5 7" id="KW-1133">Transmembrane helix</keyword>
<feature type="transmembrane region" description="Helical" evidence="7">
    <location>
        <begin position="249"/>
        <end position="270"/>
    </location>
</feature>
<protein>
    <submittedName>
        <fullName evidence="9">Carbohydrate ABC transporter membrane protein 2, CUT1 family</fullName>
    </submittedName>
</protein>
<evidence type="ECO:0000256" key="1">
    <source>
        <dbReference type="ARBA" id="ARBA00004651"/>
    </source>
</evidence>
<keyword evidence="10" id="KW-1185">Reference proteome</keyword>
<evidence type="ECO:0000256" key="7">
    <source>
        <dbReference type="RuleBase" id="RU363032"/>
    </source>
</evidence>
<organism evidence="9 10">
    <name type="scientific">Salinibacterium xinjiangense</name>
    <dbReference type="NCBI Taxonomy" id="386302"/>
    <lineage>
        <taxon>Bacteria</taxon>
        <taxon>Bacillati</taxon>
        <taxon>Actinomycetota</taxon>
        <taxon>Actinomycetes</taxon>
        <taxon>Micrococcales</taxon>
        <taxon>Microbacteriaceae</taxon>
        <taxon>Salinibacterium</taxon>
    </lineage>
</organism>
<dbReference type="CDD" id="cd06261">
    <property type="entry name" value="TM_PBP2"/>
    <property type="match status" value="1"/>
</dbReference>
<evidence type="ECO:0000313" key="10">
    <source>
        <dbReference type="Proteomes" id="UP000219440"/>
    </source>
</evidence>
<dbReference type="Proteomes" id="UP000219440">
    <property type="component" value="Unassembled WGS sequence"/>
</dbReference>
<dbReference type="InterPro" id="IPR000515">
    <property type="entry name" value="MetI-like"/>
</dbReference>
<accession>A0A2C8Z5L4</accession>
<dbReference type="AlphaFoldDB" id="A0A2C8Z5L4"/>
<dbReference type="GO" id="GO:0005886">
    <property type="term" value="C:plasma membrane"/>
    <property type="evidence" value="ECO:0007669"/>
    <property type="project" value="UniProtKB-SubCell"/>
</dbReference>
<dbReference type="PANTHER" id="PTHR43744:SF8">
    <property type="entry name" value="SN-GLYCEROL-3-PHOSPHATE TRANSPORT SYSTEM PERMEASE PROTEIN UGPE"/>
    <property type="match status" value="1"/>
</dbReference>
<evidence type="ECO:0000256" key="2">
    <source>
        <dbReference type="ARBA" id="ARBA00022448"/>
    </source>
</evidence>
<dbReference type="PANTHER" id="PTHR43744">
    <property type="entry name" value="ABC TRANSPORTER PERMEASE PROTEIN MG189-RELATED-RELATED"/>
    <property type="match status" value="1"/>
</dbReference>
<feature type="transmembrane region" description="Helical" evidence="7">
    <location>
        <begin position="12"/>
        <end position="33"/>
    </location>
</feature>
<evidence type="ECO:0000259" key="8">
    <source>
        <dbReference type="PROSITE" id="PS50928"/>
    </source>
</evidence>
<feature type="transmembrane region" description="Helical" evidence="7">
    <location>
        <begin position="186"/>
        <end position="211"/>
    </location>
</feature>
<evidence type="ECO:0000256" key="5">
    <source>
        <dbReference type="ARBA" id="ARBA00022989"/>
    </source>
</evidence>
<reference evidence="9 10" key="1">
    <citation type="submission" date="2017-09" db="EMBL/GenBank/DDBJ databases">
        <authorList>
            <person name="Ehlers B."/>
            <person name="Leendertz F.H."/>
        </authorList>
    </citation>
    <scope>NUCLEOTIDE SEQUENCE [LARGE SCALE GENOMIC DNA]</scope>
    <source>
        <strain evidence="9 10">CGMCC 1.05381</strain>
    </source>
</reference>